<evidence type="ECO:0000313" key="1">
    <source>
        <dbReference type="EMBL" id="AFZ81359.1"/>
    </source>
</evidence>
<protein>
    <submittedName>
        <fullName evidence="1">Uncharacterized protein</fullName>
    </submittedName>
</protein>
<dbReference type="Proteomes" id="UP000031512">
    <property type="component" value="Chromosome 3"/>
</dbReference>
<sequence>MVVWSSYSESFYLSLRERVSEYGQKNRALNTDFLKHSVESSPLFTSVECDPPYLSSSANVEVNTLSGILGDTWSNELGSTLTDRFNHNTSVVYKSTDNTSTKRINSFYGLSGNVNKGIYALSYENSNYLSCNLSRFSNRGIYKKNFVRILEQEIVNSLDVVHLYDEKNRQRYRKVMIKPCGSLNAGIHGLEIQIDSNPSNIHMDCIERFRIHPSSFFCKERYRQNVGKFCSNSNPHFGLHGNDTEDTKIYEHIHSTNTSYSDFDILEIKTDDKNLLSSIFYARNNFGLFIGRYYYKDNGWIFEQLSSKSYSVNEKIFYISVSPYASGECMFLKSTNKIALYDTNISEEYHTISLSNYIDEDTDIIQTVCYGIDSNSAIFGGNRLYHFDLRANRMDPLIYKPSDNITVTSSAWTERHYHSSKHPLKHFTHLLSGPSCSFSNYWRISKPNYWSSFTACQTHPVHSHIFACIYSTSNCIYLFDLRTPIAPILEIPLPSTEYIGARFRHLVWSKSDSNSGDEHTDYTVLLAFCWKQKKQVYCEFLIDSSCSTFSCNDPSYSVRFEVFENFNTRINFKHSKSIDFCNVDEKEERNHFASTGPLIETLESYSKLPFHFPADNSLTDIFHGYLGTLIVIDNNCKMLFIYTISGRLLCLDSCNRNIILKNTGYTKNTGKFEQTQLDLSNDDGLESGFEGFICTSLPETDLSLPNDFIFDRIVKYVKISNVVCENKLDLVPSNLSDNITCKSEQSNFDMNICPNYTFFNDFKTILFRPKEILNSLLFPAEERKKVWPAMGSVMSLLQLEEICDDPNIFGDNIVNIWNTNELWIDYDYDEECATENNPFVISTPSCSCSLFSKRIKNKKDHLVALLTSCRACTSYKSRTDLNYLTNEQEVIDTEYPTLQYYLTKYRDNISIKTRSEAKSIGNTFLLHSPVLPSLVSERKKYNTAVHTDCYGTKNLISVKIRKNDTSTGSNITDNNEAKTKITQLTNFWRLTPDDEIIHVSNLIKYTLLQNNGENVIKRFKKYTNQIEILKKSKEEQDKIIAKLLQRTNTKL</sequence>
<dbReference type="EMBL" id="CP001670">
    <property type="protein sequence ID" value="AFZ81359.1"/>
    <property type="molecule type" value="Genomic_DNA"/>
</dbReference>
<evidence type="ECO:0000313" key="2">
    <source>
        <dbReference type="Proteomes" id="UP000031512"/>
    </source>
</evidence>
<accession>L0B2M1</accession>
<dbReference type="VEuPathDB" id="PiroplasmaDB:BEWA_007680"/>
<proteinExistence type="predicted"/>
<dbReference type="eggNOG" id="ENOG502R022">
    <property type="taxonomic scope" value="Eukaryota"/>
</dbReference>
<gene>
    <name evidence="1" type="ORF">BEWA_007680</name>
</gene>
<name>L0B2M1_THEEQ</name>
<dbReference type="GeneID" id="15805557"/>
<dbReference type="AlphaFoldDB" id="L0B2M1"/>
<dbReference type="RefSeq" id="XP_004831025.1">
    <property type="nucleotide sequence ID" value="XM_004830968.1"/>
</dbReference>
<keyword evidence="2" id="KW-1185">Reference proteome</keyword>
<dbReference type="OrthoDB" id="360859at2759"/>
<dbReference type="KEGG" id="beq:BEWA_007680"/>
<reference evidence="1 2" key="1">
    <citation type="journal article" date="2012" name="BMC Genomics">
        <title>Comparative genomic analysis and phylogenetic position of Theileria equi.</title>
        <authorList>
            <person name="Kappmeyer L.S."/>
            <person name="Thiagarajan M."/>
            <person name="Herndon D.R."/>
            <person name="Ramsay J.D."/>
            <person name="Caler E."/>
            <person name="Djikeng A."/>
            <person name="Gillespie J.J."/>
            <person name="Lau A.O."/>
            <person name="Roalson E.H."/>
            <person name="Silva J.C."/>
            <person name="Silva M.G."/>
            <person name="Suarez C.E."/>
            <person name="Ueti M.W."/>
            <person name="Nene V.M."/>
            <person name="Mealey R.H."/>
            <person name="Knowles D.P."/>
            <person name="Brayton K.A."/>
        </authorList>
    </citation>
    <scope>NUCLEOTIDE SEQUENCE [LARGE SCALE GENOMIC DNA]</scope>
    <source>
        <strain evidence="1 2">WA</strain>
    </source>
</reference>
<organism evidence="1 2">
    <name type="scientific">Theileria equi strain WA</name>
    <dbReference type="NCBI Taxonomy" id="1537102"/>
    <lineage>
        <taxon>Eukaryota</taxon>
        <taxon>Sar</taxon>
        <taxon>Alveolata</taxon>
        <taxon>Apicomplexa</taxon>
        <taxon>Aconoidasida</taxon>
        <taxon>Piroplasmida</taxon>
        <taxon>Theileriidae</taxon>
        <taxon>Theileria</taxon>
    </lineage>
</organism>